<dbReference type="InterPro" id="IPR023347">
    <property type="entry name" value="Lysozyme_dom_sf"/>
</dbReference>
<evidence type="ECO:0000256" key="5">
    <source>
        <dbReference type="ARBA" id="ARBA00022801"/>
    </source>
</evidence>
<comment type="similarity">
    <text evidence="9 10">Belongs to the glycosyl hydrolase 24 family.</text>
</comment>
<dbReference type="InterPro" id="IPR002196">
    <property type="entry name" value="Glyco_hydro_24"/>
</dbReference>
<comment type="function">
    <text evidence="9">Endolysin with lysozyme activity that degrades host peptidoglycans and participates with the holin and spanin proteins in the sequential events which lead to the programmed host cell lysis releasing the mature viral particles. Once the holin has permeabilized the host cell membrane, the endolysin can reach the periplasm and break down the peptidoglycan layer.</text>
</comment>
<dbReference type="GO" id="GO:0044659">
    <property type="term" value="P:viral release from host cell by cytolysis"/>
    <property type="evidence" value="ECO:0007669"/>
    <property type="project" value="UniProtKB-UniRule"/>
</dbReference>
<evidence type="ECO:0000256" key="6">
    <source>
        <dbReference type="ARBA" id="ARBA00022852"/>
    </source>
</evidence>
<accession>A0A219YB96</accession>
<dbReference type="EC" id="3.2.1.17" evidence="9"/>
<dbReference type="Pfam" id="PF00959">
    <property type="entry name" value="Phage_lysozyme"/>
    <property type="match status" value="1"/>
</dbReference>
<organism evidence="11 12">
    <name type="scientific">Aeromonas phage 51</name>
    <dbReference type="NCBI Taxonomy" id="1932901"/>
    <lineage>
        <taxon>Viruses</taxon>
        <taxon>Duplodnaviria</taxon>
        <taxon>Heunggongvirae</taxon>
        <taxon>Uroviricota</taxon>
        <taxon>Caudoviricetes</taxon>
        <taxon>Popoffvirus</taxon>
        <taxon>Popoffvirus pv56</taxon>
    </lineage>
</organism>
<dbReference type="PANTHER" id="PTHR38107">
    <property type="match status" value="1"/>
</dbReference>
<dbReference type="InterPro" id="IPR051018">
    <property type="entry name" value="Bacteriophage_GH24"/>
</dbReference>
<comment type="catalytic activity">
    <reaction evidence="1 9 10">
        <text>Hydrolysis of (1-&gt;4)-beta-linkages between N-acetylmuramic acid and N-acetyl-D-glucosamine residues in a peptidoglycan and between N-acetyl-D-glucosamine residues in chitodextrins.</text>
        <dbReference type="EC" id="3.2.1.17"/>
    </reaction>
</comment>
<evidence type="ECO:0000256" key="4">
    <source>
        <dbReference type="ARBA" id="ARBA00022638"/>
    </source>
</evidence>
<dbReference type="Gene3D" id="1.10.530.40">
    <property type="match status" value="1"/>
</dbReference>
<keyword evidence="9" id="KW-1035">Host cytoplasm</keyword>
<dbReference type="GO" id="GO:0009253">
    <property type="term" value="P:peptidoglycan catabolic process"/>
    <property type="evidence" value="ECO:0007669"/>
    <property type="project" value="UniProtKB-UniRule"/>
</dbReference>
<evidence type="ECO:0000256" key="2">
    <source>
        <dbReference type="ARBA" id="ARBA00022529"/>
    </source>
</evidence>
<keyword evidence="7 9" id="KW-0578">Host cell lysis by virus</keyword>
<dbReference type="HAMAP" id="MF_04110">
    <property type="entry name" value="ENDOLYSIN_T4"/>
    <property type="match status" value="1"/>
</dbReference>
<proteinExistence type="inferred from homology"/>
<feature type="active site" description="Proton donor/acceptor" evidence="9">
    <location>
        <position position="31"/>
    </location>
</feature>
<evidence type="ECO:0000256" key="10">
    <source>
        <dbReference type="RuleBase" id="RU003788"/>
    </source>
</evidence>
<keyword evidence="8 9" id="KW-0326">Glycosidase</keyword>
<keyword evidence="6 9" id="KW-0204">Cytolysis</keyword>
<comment type="subcellular location">
    <subcellularLocation>
        <location evidence="9">Host cytoplasm</location>
    </subcellularLocation>
    <text evidence="9">The endolysin is cytoplasmic, but can reach the periplasmic space with the help of the holins which disrupt the host cell membrane.</text>
</comment>
<keyword evidence="4 9" id="KW-0081">Bacteriolytic enzyme</keyword>
<dbReference type="GO" id="GO:0030430">
    <property type="term" value="C:host cell cytoplasm"/>
    <property type="evidence" value="ECO:0007669"/>
    <property type="project" value="UniProtKB-SubCell"/>
</dbReference>
<dbReference type="GO" id="GO:0016998">
    <property type="term" value="P:cell wall macromolecule catabolic process"/>
    <property type="evidence" value="ECO:0007669"/>
    <property type="project" value="InterPro"/>
</dbReference>
<reference evidence="11 12" key="1">
    <citation type="journal article" date="2017" name="Sci. Rep.">
        <title>Characterization and diversity of phages infecting Aeromonas salmonicida subsp. salmonicida.</title>
        <authorList>
            <person name="Vincent A.T."/>
            <person name="Paquet V.E."/>
            <person name="Bernatchez A."/>
            <person name="Tremblay D.M."/>
            <person name="Moineau S."/>
            <person name="Charette S.J."/>
        </authorList>
    </citation>
    <scope>NUCLEOTIDE SEQUENCE [LARGE SCALE GENOMIC DNA]</scope>
</reference>
<dbReference type="GO" id="GO:0003796">
    <property type="term" value="F:lysozyme activity"/>
    <property type="evidence" value="ECO:0007669"/>
    <property type="project" value="UniProtKB-UniRule"/>
</dbReference>
<evidence type="ECO:0000256" key="7">
    <source>
        <dbReference type="ARBA" id="ARBA00023142"/>
    </source>
</evidence>
<dbReference type="CDD" id="cd16900">
    <property type="entry name" value="endolysin_R21-like"/>
    <property type="match status" value="1"/>
</dbReference>
<evidence type="ECO:0000256" key="8">
    <source>
        <dbReference type="ARBA" id="ARBA00023295"/>
    </source>
</evidence>
<evidence type="ECO:0000256" key="1">
    <source>
        <dbReference type="ARBA" id="ARBA00000632"/>
    </source>
</evidence>
<dbReference type="PANTHER" id="PTHR38107:SF3">
    <property type="entry name" value="LYSOZYME RRRD-RELATED"/>
    <property type="match status" value="1"/>
</dbReference>
<dbReference type="Proteomes" id="UP000225772">
    <property type="component" value="Segment"/>
</dbReference>
<keyword evidence="2 9" id="KW-0929">Antimicrobial</keyword>
<protein>
    <recommendedName>
        <fullName evidence="9">Endolysin</fullName>
        <ecNumber evidence="9">3.2.1.17</ecNumber>
    </recommendedName>
    <alternativeName>
        <fullName evidence="9">Lysis protein</fullName>
    </alternativeName>
    <alternativeName>
        <fullName evidence="9">Lysozyme</fullName>
    </alternativeName>
    <alternativeName>
        <fullName evidence="9">Muramidase</fullName>
    </alternativeName>
</protein>
<feature type="active site" description="Proton donor/acceptor" evidence="9">
    <location>
        <position position="22"/>
    </location>
</feature>
<keyword evidence="3 9" id="KW-1188">Viral release from host cell</keyword>
<dbReference type="InterPro" id="IPR023346">
    <property type="entry name" value="Lysozyme-like_dom_sf"/>
</dbReference>
<evidence type="ECO:0000256" key="9">
    <source>
        <dbReference type="HAMAP-Rule" id="MF_04110"/>
    </source>
</evidence>
<name>A0A219YB96_9CAUD</name>
<sequence>MNKNKLVGALLAGAIALGAGFEGVKYVSYQDVGNVWTVCYGETLGVKKGDTATPEQCRSQLIAGLLRHNAPFEKLPRQLPERVHLAALDFCYNVGVGNCTSSTLWRHLQTGRYDEACQQFTRWRYAAGQDCSAAGSQCRGVWERRKLERDICTGAVSIEQAAARLGQKLEAPDNATAN</sequence>
<dbReference type="GO" id="GO:0042742">
    <property type="term" value="P:defense response to bacterium"/>
    <property type="evidence" value="ECO:0007669"/>
    <property type="project" value="UniProtKB-KW"/>
</dbReference>
<dbReference type="SUPFAM" id="SSF53955">
    <property type="entry name" value="Lysozyme-like"/>
    <property type="match status" value="1"/>
</dbReference>
<evidence type="ECO:0000313" key="12">
    <source>
        <dbReference type="Proteomes" id="UP000225772"/>
    </source>
</evidence>
<keyword evidence="5 9" id="KW-0378">Hydrolase</keyword>
<evidence type="ECO:0000256" key="3">
    <source>
        <dbReference type="ARBA" id="ARBA00022612"/>
    </source>
</evidence>
<dbReference type="InterPro" id="IPR034690">
    <property type="entry name" value="Endolysin_T4_type"/>
</dbReference>
<dbReference type="EMBL" id="KY290953">
    <property type="protein sequence ID" value="APU01227.1"/>
    <property type="molecule type" value="Genomic_DNA"/>
</dbReference>
<evidence type="ECO:0000313" key="11">
    <source>
        <dbReference type="EMBL" id="APU01227.1"/>
    </source>
</evidence>